<keyword evidence="1" id="KW-0812">Transmembrane</keyword>
<name>A0A2S0URT1_9RHOB</name>
<feature type="transmembrane region" description="Helical" evidence="1">
    <location>
        <begin position="104"/>
        <end position="126"/>
    </location>
</feature>
<keyword evidence="1" id="KW-1133">Transmembrane helix</keyword>
<feature type="transmembrane region" description="Helical" evidence="1">
    <location>
        <begin position="309"/>
        <end position="328"/>
    </location>
</feature>
<geneLocation type="plasmid" evidence="2">
    <name>unnamed1</name>
</geneLocation>
<evidence type="ECO:0000256" key="1">
    <source>
        <dbReference type="SAM" id="Phobius"/>
    </source>
</evidence>
<evidence type="ECO:0000313" key="3">
    <source>
        <dbReference type="Proteomes" id="UP000244496"/>
    </source>
</evidence>
<proteinExistence type="predicted"/>
<keyword evidence="1" id="KW-0472">Membrane</keyword>
<dbReference type="RefSeq" id="WP_108437312.1">
    <property type="nucleotide sequence ID" value="NZ_CP028919.1"/>
</dbReference>
<feature type="transmembrane region" description="Helical" evidence="1">
    <location>
        <begin position="438"/>
        <end position="457"/>
    </location>
</feature>
<organism evidence="2 3">
    <name type="scientific">Paragemmobacter aquarius</name>
    <dbReference type="NCBI Taxonomy" id="2169400"/>
    <lineage>
        <taxon>Bacteria</taxon>
        <taxon>Pseudomonadati</taxon>
        <taxon>Pseudomonadota</taxon>
        <taxon>Alphaproteobacteria</taxon>
        <taxon>Rhodobacterales</taxon>
        <taxon>Paracoccaceae</taxon>
        <taxon>Paragemmobacter</taxon>
    </lineage>
</organism>
<feature type="transmembrane region" description="Helical" evidence="1">
    <location>
        <begin position="62"/>
        <end position="84"/>
    </location>
</feature>
<dbReference type="OrthoDB" id="7888991at2"/>
<evidence type="ECO:0000313" key="2">
    <source>
        <dbReference type="EMBL" id="AWB50503.1"/>
    </source>
</evidence>
<feature type="transmembrane region" description="Helical" evidence="1">
    <location>
        <begin position="34"/>
        <end position="55"/>
    </location>
</feature>
<feature type="transmembrane region" description="Helical" evidence="1">
    <location>
        <begin position="409"/>
        <end position="426"/>
    </location>
</feature>
<dbReference type="EMBL" id="CP028919">
    <property type="protein sequence ID" value="AWB50503.1"/>
    <property type="molecule type" value="Genomic_DNA"/>
</dbReference>
<keyword evidence="3" id="KW-1185">Reference proteome</keyword>
<dbReference type="Proteomes" id="UP000244496">
    <property type="component" value="Plasmid unnamed1"/>
</dbReference>
<feature type="transmembrane region" description="Helical" evidence="1">
    <location>
        <begin position="269"/>
        <end position="288"/>
    </location>
</feature>
<gene>
    <name evidence="2" type="ORF">HYN69_17975</name>
</gene>
<sequence>MSVLVKGRVDGNLPVFTPAAAIDPQLVAAPGTIWAIRALVAVLVLGPVLVIWANATFGISRMLYLLVDFPGLAVFAYVAVGALVLARVPVVRRAAAGFALSGPVWPICLGTLAVSVIGVPLVYHGYALSMDEYMTRFQAAIFGSGQIAVVLPEEWRPFGRALYGGFTSYDATTGILTSNYRPGMAALYAAFDLGGIGPYTSAVLNAVAVGLVARVARQLYPGDSAAPVIAAVLLATSQQALAASLTSYAMSAHMCFNLLWLTLFLNDRLWSHALAALVGVATASLHQIHPHLFFAAPFLLTLLRPFRPGLVLLYGSVYLAGHAAVYAWDWVAFGRFVAEAAPPTLTAPVQAEAATAGIFSRVLAMFHLPSVEALATVTANVARMFGWQSAALVPLLVFAAPSIRRNRRLWILAASILLSLLPYPFLMPDQGHGWGYRYLHGLLGILVLLAVPGWRALGADRGYARTAVLCLLVFTPMVMIPFRGIQIERFVGPYASASEMLSASKAEVVLTDSTRVTIGSDIPRNSPVGLRAPVALDDAYLTVAQIEKLCARYSVDAPKPEAFEALGLFLNPGVWPERAEWYAGRNRVLDGCRK</sequence>
<reference evidence="2 3" key="1">
    <citation type="submission" date="2018-04" db="EMBL/GenBank/DDBJ databases">
        <title>Genome sequencing of Gemmobacter.</title>
        <authorList>
            <person name="Yi H."/>
            <person name="Baek M.-G."/>
        </authorList>
    </citation>
    <scope>NUCLEOTIDE SEQUENCE [LARGE SCALE GENOMIC DNA]</scope>
    <source>
        <strain evidence="2 3">HYN0069</strain>
        <plasmid evidence="3">Plasmid unnamed1</plasmid>
    </source>
</reference>
<feature type="transmembrane region" description="Helical" evidence="1">
    <location>
        <begin position="196"/>
        <end position="216"/>
    </location>
</feature>
<keyword evidence="2" id="KW-0614">Plasmid</keyword>
<dbReference type="KEGG" id="geh:HYN69_17975"/>
<accession>A0A2S0URT1</accession>
<dbReference type="AlphaFoldDB" id="A0A2S0URT1"/>
<protein>
    <submittedName>
        <fullName evidence="2">Uncharacterized protein</fullName>
    </submittedName>
</protein>
<feature type="transmembrane region" description="Helical" evidence="1">
    <location>
        <begin position="464"/>
        <end position="482"/>
    </location>
</feature>
<feature type="transmembrane region" description="Helical" evidence="1">
    <location>
        <begin position="228"/>
        <end position="249"/>
    </location>
</feature>